<dbReference type="EMBL" id="BLLF01002427">
    <property type="protein sequence ID" value="GFH24041.1"/>
    <property type="molecule type" value="Genomic_DNA"/>
</dbReference>
<gene>
    <name evidence="1" type="ORF">HaLaN_21757</name>
</gene>
<reference evidence="1 2" key="1">
    <citation type="submission" date="2020-02" db="EMBL/GenBank/DDBJ databases">
        <title>Draft genome sequence of Haematococcus lacustris strain NIES-144.</title>
        <authorList>
            <person name="Morimoto D."/>
            <person name="Nakagawa S."/>
            <person name="Yoshida T."/>
            <person name="Sawayama S."/>
        </authorList>
    </citation>
    <scope>NUCLEOTIDE SEQUENCE [LARGE SCALE GENOMIC DNA]</scope>
    <source>
        <strain evidence="1 2">NIES-144</strain>
    </source>
</reference>
<evidence type="ECO:0000313" key="1">
    <source>
        <dbReference type="EMBL" id="GFH24041.1"/>
    </source>
</evidence>
<dbReference type="AlphaFoldDB" id="A0A699ZP84"/>
<keyword evidence="2" id="KW-1185">Reference proteome</keyword>
<name>A0A699ZP84_HAELA</name>
<dbReference type="Proteomes" id="UP000485058">
    <property type="component" value="Unassembled WGS sequence"/>
</dbReference>
<feature type="non-terminal residue" evidence="1">
    <location>
        <position position="71"/>
    </location>
</feature>
<evidence type="ECO:0000313" key="2">
    <source>
        <dbReference type="Proteomes" id="UP000485058"/>
    </source>
</evidence>
<organism evidence="1 2">
    <name type="scientific">Haematococcus lacustris</name>
    <name type="common">Green alga</name>
    <name type="synonym">Haematococcus pluvialis</name>
    <dbReference type="NCBI Taxonomy" id="44745"/>
    <lineage>
        <taxon>Eukaryota</taxon>
        <taxon>Viridiplantae</taxon>
        <taxon>Chlorophyta</taxon>
        <taxon>core chlorophytes</taxon>
        <taxon>Chlorophyceae</taxon>
        <taxon>CS clade</taxon>
        <taxon>Chlamydomonadales</taxon>
        <taxon>Haematococcaceae</taxon>
        <taxon>Haematococcus</taxon>
    </lineage>
</organism>
<accession>A0A699ZP84</accession>
<sequence length="71" mass="7661">IFRVSAAGETGQRKSVDAEALWAHAQSQVTPAQTSFTAGAYTYHYVQPASNVAVSQQVGWAAASYQYICTY</sequence>
<feature type="non-terminal residue" evidence="1">
    <location>
        <position position="1"/>
    </location>
</feature>
<comment type="caution">
    <text evidence="1">The sequence shown here is derived from an EMBL/GenBank/DDBJ whole genome shotgun (WGS) entry which is preliminary data.</text>
</comment>
<protein>
    <submittedName>
        <fullName evidence="1">Uncharacterized protein</fullName>
    </submittedName>
</protein>
<proteinExistence type="predicted"/>